<dbReference type="HOGENOM" id="CLU_2898154_0_0_0"/>
<dbReference type="Proteomes" id="UP000008631">
    <property type="component" value="Chromosome"/>
</dbReference>
<keyword evidence="1" id="KW-0472">Membrane</keyword>
<dbReference type="AlphaFoldDB" id="E8R5W2"/>
<name>E8R5W2_ISOPI</name>
<protein>
    <submittedName>
        <fullName evidence="2">Amino acid transporter protein</fullName>
    </submittedName>
</protein>
<keyword evidence="1" id="KW-0812">Transmembrane</keyword>
<reference evidence="2 3" key="2">
    <citation type="journal article" date="2011" name="Stand. Genomic Sci.">
        <title>Complete genome sequence of Isosphaera pallida type strain (IS1B).</title>
        <authorList>
            <consortium name="US DOE Joint Genome Institute (JGI-PGF)"/>
            <person name="Goker M."/>
            <person name="Cleland D."/>
            <person name="Saunders E."/>
            <person name="Lapidus A."/>
            <person name="Nolan M."/>
            <person name="Lucas S."/>
            <person name="Hammon N."/>
            <person name="Deshpande S."/>
            <person name="Cheng J.F."/>
            <person name="Tapia R."/>
            <person name="Han C."/>
            <person name="Goodwin L."/>
            <person name="Pitluck S."/>
            <person name="Liolios K."/>
            <person name="Pagani I."/>
            <person name="Ivanova N."/>
            <person name="Mavromatis K."/>
            <person name="Pati A."/>
            <person name="Chen A."/>
            <person name="Palaniappan K."/>
            <person name="Land M."/>
            <person name="Hauser L."/>
            <person name="Chang Y.J."/>
            <person name="Jeffries C.D."/>
            <person name="Detter J.C."/>
            <person name="Beck B."/>
            <person name="Woyke T."/>
            <person name="Bristow J."/>
            <person name="Eisen J.A."/>
            <person name="Markowitz V."/>
            <person name="Hugenholtz P."/>
            <person name="Kyrpides N.C."/>
            <person name="Klenk H.P."/>
        </authorList>
    </citation>
    <scope>NUCLEOTIDE SEQUENCE [LARGE SCALE GENOMIC DNA]</scope>
    <source>
        <strain evidence="3">ATCC 43644 / DSM 9630 / IS1B</strain>
    </source>
</reference>
<gene>
    <name evidence="2" type="ordered locus">Isop_2291</name>
</gene>
<dbReference type="EMBL" id="CP002353">
    <property type="protein sequence ID" value="ADV62869.1"/>
    <property type="molecule type" value="Genomic_DNA"/>
</dbReference>
<evidence type="ECO:0000256" key="1">
    <source>
        <dbReference type="SAM" id="Phobius"/>
    </source>
</evidence>
<evidence type="ECO:0000313" key="3">
    <source>
        <dbReference type="Proteomes" id="UP000008631"/>
    </source>
</evidence>
<accession>E8R5W2</accession>
<proteinExistence type="predicted"/>
<reference key="1">
    <citation type="submission" date="2010-11" db="EMBL/GenBank/DDBJ databases">
        <title>The complete sequence of chromosome of Isophaera pallida ATCC 43644.</title>
        <authorList>
            <consortium name="US DOE Joint Genome Institute (JGI-PGF)"/>
            <person name="Lucas S."/>
            <person name="Copeland A."/>
            <person name="Lapidus A."/>
            <person name="Bruce D."/>
            <person name="Goodwin L."/>
            <person name="Pitluck S."/>
            <person name="Kyrpides N."/>
            <person name="Mavromatis K."/>
            <person name="Pagani I."/>
            <person name="Ivanova N."/>
            <person name="Saunders E."/>
            <person name="Brettin T."/>
            <person name="Detter J.C."/>
            <person name="Han C."/>
            <person name="Tapia R."/>
            <person name="Land M."/>
            <person name="Hauser L."/>
            <person name="Markowitz V."/>
            <person name="Cheng J.-F."/>
            <person name="Hugenholtz P."/>
            <person name="Woyke T."/>
            <person name="Wu D."/>
            <person name="Eisen J.A."/>
        </authorList>
    </citation>
    <scope>NUCLEOTIDE SEQUENCE</scope>
    <source>
        <strain>ATCC 43644</strain>
    </source>
</reference>
<evidence type="ECO:0000313" key="2">
    <source>
        <dbReference type="EMBL" id="ADV62869.1"/>
    </source>
</evidence>
<feature type="transmembrane region" description="Helical" evidence="1">
    <location>
        <begin position="15"/>
        <end position="32"/>
    </location>
</feature>
<dbReference type="KEGG" id="ipa:Isop_2291"/>
<sequence length="62" mass="6787">MSPLSQTVWSGVVQVRWMIPATILAATVWLPIDRDIFKGPPDVMSKMKRGVGTVARCSGTDQ</sequence>
<organism evidence="2 3">
    <name type="scientific">Isosphaera pallida (strain ATCC 43644 / DSM 9630 / IS1B)</name>
    <dbReference type="NCBI Taxonomy" id="575540"/>
    <lineage>
        <taxon>Bacteria</taxon>
        <taxon>Pseudomonadati</taxon>
        <taxon>Planctomycetota</taxon>
        <taxon>Planctomycetia</taxon>
        <taxon>Isosphaerales</taxon>
        <taxon>Isosphaeraceae</taxon>
        <taxon>Isosphaera</taxon>
    </lineage>
</organism>
<keyword evidence="1" id="KW-1133">Transmembrane helix</keyword>
<dbReference type="InParanoid" id="E8R5W2"/>
<keyword evidence="3" id="KW-1185">Reference proteome</keyword>